<sequence length="149" mass="16436">MQRLKLTTLLLLSPSPPPPPLHCSHSSLKCFSSISSSSSVSPWSGLHSWRNSPLNENRKWGPLGPQHQPEPDLNHSPFGEASSLAEFGSIVLSTTDPLQKSHLSHVAYSLWRSRNLPLGQSDPPSRPARPEKPQLVCSRFRPPTVCFNS</sequence>
<name>A0A2K3MGP8_TRIPR</name>
<dbReference type="EMBL" id="ASHM01061322">
    <property type="protein sequence ID" value="PNX89934.1"/>
    <property type="molecule type" value="Genomic_DNA"/>
</dbReference>
<evidence type="ECO:0000313" key="3">
    <source>
        <dbReference type="Proteomes" id="UP000236291"/>
    </source>
</evidence>
<reference evidence="2 3" key="2">
    <citation type="journal article" date="2017" name="Front. Plant Sci.">
        <title>Gene Classification and Mining of Molecular Markers Useful in Red Clover (Trifolium pratense) Breeding.</title>
        <authorList>
            <person name="Istvanek J."/>
            <person name="Dluhosova J."/>
            <person name="Dluhos P."/>
            <person name="Patkova L."/>
            <person name="Nedelnik J."/>
            <person name="Repkova J."/>
        </authorList>
    </citation>
    <scope>NUCLEOTIDE SEQUENCE [LARGE SCALE GENOMIC DNA]</scope>
    <source>
        <strain evidence="3">cv. Tatra</strain>
        <tissue evidence="2">Young leaves</tissue>
    </source>
</reference>
<comment type="caution">
    <text evidence="2">The sequence shown here is derived from an EMBL/GenBank/DDBJ whole genome shotgun (WGS) entry which is preliminary data.</text>
</comment>
<evidence type="ECO:0000256" key="1">
    <source>
        <dbReference type="SAM" id="MobiDB-lite"/>
    </source>
</evidence>
<evidence type="ECO:0000313" key="2">
    <source>
        <dbReference type="EMBL" id="PNX89934.1"/>
    </source>
</evidence>
<gene>
    <name evidence="2" type="ORF">L195_g046057</name>
</gene>
<proteinExistence type="predicted"/>
<dbReference type="AlphaFoldDB" id="A0A2K3MGP8"/>
<reference evidence="2 3" key="1">
    <citation type="journal article" date="2014" name="Am. J. Bot.">
        <title>Genome assembly and annotation for red clover (Trifolium pratense; Fabaceae).</title>
        <authorList>
            <person name="Istvanek J."/>
            <person name="Jaros M."/>
            <person name="Krenek A."/>
            <person name="Repkova J."/>
        </authorList>
    </citation>
    <scope>NUCLEOTIDE SEQUENCE [LARGE SCALE GENOMIC DNA]</scope>
    <source>
        <strain evidence="3">cv. Tatra</strain>
        <tissue evidence="2">Young leaves</tissue>
    </source>
</reference>
<accession>A0A2K3MGP8</accession>
<protein>
    <submittedName>
        <fullName evidence="2">Uncharacterized protein</fullName>
    </submittedName>
</protein>
<feature type="region of interest" description="Disordered" evidence="1">
    <location>
        <begin position="54"/>
        <end position="78"/>
    </location>
</feature>
<organism evidence="2 3">
    <name type="scientific">Trifolium pratense</name>
    <name type="common">Red clover</name>
    <dbReference type="NCBI Taxonomy" id="57577"/>
    <lineage>
        <taxon>Eukaryota</taxon>
        <taxon>Viridiplantae</taxon>
        <taxon>Streptophyta</taxon>
        <taxon>Embryophyta</taxon>
        <taxon>Tracheophyta</taxon>
        <taxon>Spermatophyta</taxon>
        <taxon>Magnoliopsida</taxon>
        <taxon>eudicotyledons</taxon>
        <taxon>Gunneridae</taxon>
        <taxon>Pentapetalae</taxon>
        <taxon>rosids</taxon>
        <taxon>fabids</taxon>
        <taxon>Fabales</taxon>
        <taxon>Fabaceae</taxon>
        <taxon>Papilionoideae</taxon>
        <taxon>50 kb inversion clade</taxon>
        <taxon>NPAAA clade</taxon>
        <taxon>Hologalegina</taxon>
        <taxon>IRL clade</taxon>
        <taxon>Trifolieae</taxon>
        <taxon>Trifolium</taxon>
    </lineage>
</organism>
<dbReference type="STRING" id="57577.A0A2K3MGP8"/>
<dbReference type="Proteomes" id="UP000236291">
    <property type="component" value="Unassembled WGS sequence"/>
</dbReference>